<dbReference type="InterPro" id="IPR036890">
    <property type="entry name" value="HATPase_C_sf"/>
</dbReference>
<dbReference type="Gene3D" id="3.30.565.10">
    <property type="entry name" value="Histidine kinase-like ATPase, C-terminal domain"/>
    <property type="match status" value="1"/>
</dbReference>
<reference evidence="1 2" key="1">
    <citation type="submission" date="2019-03" db="EMBL/GenBank/DDBJ databases">
        <title>Draft genome sequence of Xylaria hypoxylon DSM 108379, a ubiquitous saprotrophic-parasitic fungi on hardwood.</title>
        <authorList>
            <person name="Buettner E."/>
            <person name="Leonhardt S."/>
            <person name="Gebauer A.M."/>
            <person name="Liers C."/>
            <person name="Hofrichter M."/>
            <person name="Kellner H."/>
        </authorList>
    </citation>
    <scope>NUCLEOTIDE SEQUENCE [LARGE SCALE GENOMIC DNA]</scope>
    <source>
        <strain evidence="1 2">DSM 108379</strain>
    </source>
</reference>
<proteinExistence type="predicted"/>
<dbReference type="STRING" id="37992.A0A4Z0YYK1"/>
<dbReference type="AlphaFoldDB" id="A0A4Z0YYK1"/>
<keyword evidence="2" id="KW-1185">Reference proteome</keyword>
<protein>
    <submittedName>
        <fullName evidence="1">Uncharacterized protein</fullName>
    </submittedName>
</protein>
<dbReference type="NCBIfam" id="NF047352">
    <property type="entry name" value="P_loop_sacsin"/>
    <property type="match status" value="1"/>
</dbReference>
<dbReference type="SUPFAM" id="SSF55874">
    <property type="entry name" value="ATPase domain of HSP90 chaperone/DNA topoisomerase II/histidine kinase"/>
    <property type="match status" value="1"/>
</dbReference>
<accession>A0A4Z0YYK1</accession>
<dbReference type="EMBL" id="SKBN01000073">
    <property type="protein sequence ID" value="TGJ84215.1"/>
    <property type="molecule type" value="Genomic_DNA"/>
</dbReference>
<gene>
    <name evidence="1" type="ORF">E0Z10_g4585</name>
</gene>
<dbReference type="PANTHER" id="PTHR32387">
    <property type="entry name" value="WU:FJ29H11"/>
    <property type="match status" value="1"/>
</dbReference>
<name>A0A4Z0YYK1_9PEZI</name>
<evidence type="ECO:0000313" key="1">
    <source>
        <dbReference type="EMBL" id="TGJ84215.1"/>
    </source>
</evidence>
<comment type="caution">
    <text evidence="1">The sequence shown here is derived from an EMBL/GenBank/DDBJ whole genome shotgun (WGS) entry which is preliminary data.</text>
</comment>
<organism evidence="1 2">
    <name type="scientific">Xylaria hypoxylon</name>
    <dbReference type="NCBI Taxonomy" id="37992"/>
    <lineage>
        <taxon>Eukaryota</taxon>
        <taxon>Fungi</taxon>
        <taxon>Dikarya</taxon>
        <taxon>Ascomycota</taxon>
        <taxon>Pezizomycotina</taxon>
        <taxon>Sordariomycetes</taxon>
        <taxon>Xylariomycetidae</taxon>
        <taxon>Xylariales</taxon>
        <taxon>Xylariaceae</taxon>
        <taxon>Xylaria</taxon>
    </lineage>
</organism>
<dbReference type="OrthoDB" id="1262810at2759"/>
<dbReference type="PANTHER" id="PTHR32387:SF0">
    <property type="entry name" value="PROTEIN NO VEIN"/>
    <property type="match status" value="1"/>
</dbReference>
<dbReference type="Proteomes" id="UP000297716">
    <property type="component" value="Unassembled WGS sequence"/>
</dbReference>
<evidence type="ECO:0000313" key="2">
    <source>
        <dbReference type="Proteomes" id="UP000297716"/>
    </source>
</evidence>
<sequence length="1257" mass="142604">MYIKDQAGDMEAALKLISGDLYQNSMHFLLEILQNSDDSEFQDSDPVMKITYHNRTIRFDTNEVGFRRRDVEAICSVGNSSKKELGQRKRRIGEKGIGFKSVFRISEVVSITSGYYSFRFTTQEPLGMLAPICSPFPGDIVEGHTSMLLQLSPNIDVDEVVGDLKKLDVADDGSVTEIALQQKTGHPTLSSGSDICAVEPDSLSPYLIFRHTASHLPTEEKRAGWNESEIILAFPMGLWASASLVGLSKPNNVYSFLPIRDYGFQFVLHADFILLSSREEIDPESGWNKCLRKQIPAAFLRSVAKLQDSSLRYLWPYYVPLRPKIENFFQDVWLETSKLLSQYPILESIYGTLLVPSALCLVPKEFSESNCQPLIPAEASKFTYISPSYPAEAWHALVSLGVKVLSAEDFLDNLSSFIRGWPDKFQSMPAEWHSRLARALDPLVIDYEDIIKALPFVQLRDGTLTSPDSGLILFAATSDNMAVPEDIHASVVHIDAASDHSRRILLQKLGAQTPDKTSVCRIILETHRSEDFDPKVAQTSNLIKHVEFLYKVGWSSELPDDTIWLVAEDGSRHHGYSLYLSSDEPYSAKQILSRCTDVTSFTEYFLFLNSDYASTFTDHEGKRWLQRILGLSEVPRLIRRSQQSTSYTIDPGLKLLPSHLHTVDLLQMLRINWAHYRQCIAFEMPQDADTTKQLKVTASINNESSDGPFGSDLINTESVSLRKEISRFFSEINVSCWDGYAKLSRTCLPRESVLLDLNISGSKIEDQTTSLSQGSSRAADLSQTTRPEIQVHLEASLALFPVLEIPQPEDPTWDFLRHFGVIVKVMARELVVRLESLRERAIPSQIVQIYGQIQACAGHEEVDFLQQKFKDNKLVYIPEECAVPLPDSRWVSLDVCVWDGPTCLEKFPRLRNFYSELEDLFCSKLKLATANLNTLIVEAMLISSTDSLTYVHSLFKQLSHMLYGTYYHTRYDAKFYGLVELEIFPVWTGKRGVHFDYLKSSRMTWYIADAPYMLDSFEGKIPLLAFEPSVLSEIKDLITCLGWENRKLRKLAVKVLSIEGFEKVDDKYTQSLRNKWRCIARLVPTSKPDRVSIIKQLRSVQVVETEGIYISWKVTNTSGEVFLGNPEKGRAMQATDGELLKLYLTKEDMKIGCPPLELIDELAIFCGIEMHDHIRFLSHILVQDDIGRIEMDLDRSDVPYLGIELNGLDSSIVDGMSFPNYLHMALKLTFARQDQIQLVLSNQQFNRHPKSPQSQRQ</sequence>
<dbReference type="InterPro" id="IPR052957">
    <property type="entry name" value="Auxin_embryo_med"/>
</dbReference>